<dbReference type="Proteomes" id="UP001318860">
    <property type="component" value="Unassembled WGS sequence"/>
</dbReference>
<dbReference type="PANTHER" id="PTHR31580">
    <property type="entry name" value="FILAMENT-LIKE PLANT PROTEIN 4"/>
    <property type="match status" value="1"/>
</dbReference>
<feature type="coiled-coil region" evidence="3">
    <location>
        <begin position="39"/>
        <end position="108"/>
    </location>
</feature>
<evidence type="ECO:0000313" key="5">
    <source>
        <dbReference type="EMBL" id="KAK6159324.1"/>
    </source>
</evidence>
<evidence type="ECO:0000256" key="1">
    <source>
        <dbReference type="ARBA" id="ARBA00005921"/>
    </source>
</evidence>
<evidence type="ECO:0000313" key="6">
    <source>
        <dbReference type="Proteomes" id="UP001318860"/>
    </source>
</evidence>
<organism evidence="5 6">
    <name type="scientific">Rehmannia glutinosa</name>
    <name type="common">Chinese foxglove</name>
    <dbReference type="NCBI Taxonomy" id="99300"/>
    <lineage>
        <taxon>Eukaryota</taxon>
        <taxon>Viridiplantae</taxon>
        <taxon>Streptophyta</taxon>
        <taxon>Embryophyta</taxon>
        <taxon>Tracheophyta</taxon>
        <taxon>Spermatophyta</taxon>
        <taxon>Magnoliopsida</taxon>
        <taxon>eudicotyledons</taxon>
        <taxon>Gunneridae</taxon>
        <taxon>Pentapetalae</taxon>
        <taxon>asterids</taxon>
        <taxon>lamiids</taxon>
        <taxon>Lamiales</taxon>
        <taxon>Orobanchaceae</taxon>
        <taxon>Rehmannieae</taxon>
        <taxon>Rehmannia</taxon>
    </lineage>
</organism>
<name>A0ABR0XJR8_REHGL</name>
<feature type="compositionally biased region" description="Polar residues" evidence="4">
    <location>
        <begin position="460"/>
        <end position="477"/>
    </location>
</feature>
<dbReference type="EMBL" id="JABTTQ020000004">
    <property type="protein sequence ID" value="KAK6159324.1"/>
    <property type="molecule type" value="Genomic_DNA"/>
</dbReference>
<keyword evidence="2 3" id="KW-0175">Coiled coil</keyword>
<dbReference type="PANTHER" id="PTHR31580:SF8">
    <property type="entry name" value="FILAMENT-LIKE PROTEIN (DUF869)"/>
    <property type="match status" value="1"/>
</dbReference>
<feature type="coiled-coil region" evidence="3">
    <location>
        <begin position="520"/>
        <end position="573"/>
    </location>
</feature>
<evidence type="ECO:0000256" key="4">
    <source>
        <dbReference type="SAM" id="MobiDB-lite"/>
    </source>
</evidence>
<reference evidence="5 6" key="1">
    <citation type="journal article" date="2021" name="Comput. Struct. Biotechnol. J.">
        <title>De novo genome assembly of the potent medicinal plant Rehmannia glutinosa using nanopore technology.</title>
        <authorList>
            <person name="Ma L."/>
            <person name="Dong C."/>
            <person name="Song C."/>
            <person name="Wang X."/>
            <person name="Zheng X."/>
            <person name="Niu Y."/>
            <person name="Chen S."/>
            <person name="Feng W."/>
        </authorList>
    </citation>
    <scope>NUCLEOTIDE SEQUENCE [LARGE SCALE GENOMIC DNA]</scope>
    <source>
        <strain evidence="5">DH-2019</strain>
    </source>
</reference>
<protein>
    <recommendedName>
        <fullName evidence="7">Filament-like plant protein</fullName>
    </recommendedName>
</protein>
<comment type="similarity">
    <text evidence="1">Belongs to the FPP family.</text>
</comment>
<accession>A0ABR0XJR8</accession>
<dbReference type="Pfam" id="PF05911">
    <property type="entry name" value="FPP"/>
    <property type="match status" value="3"/>
</dbReference>
<evidence type="ECO:0000256" key="2">
    <source>
        <dbReference type="ARBA" id="ARBA00023054"/>
    </source>
</evidence>
<keyword evidence="6" id="KW-1185">Reference proteome</keyword>
<comment type="caution">
    <text evidence="5">The sequence shown here is derived from an EMBL/GenBank/DDBJ whole genome shotgun (WGS) entry which is preliminary data.</text>
</comment>
<evidence type="ECO:0000256" key="3">
    <source>
        <dbReference type="SAM" id="Coils"/>
    </source>
</evidence>
<gene>
    <name evidence="5" type="ORF">DH2020_006638</name>
</gene>
<dbReference type="InterPro" id="IPR008587">
    <property type="entry name" value="FPP_plant"/>
</dbReference>
<proteinExistence type="inferred from homology"/>
<feature type="region of interest" description="Disordered" evidence="4">
    <location>
        <begin position="460"/>
        <end position="486"/>
    </location>
</feature>
<sequence length="745" mass="84594">MENKKGIMDQKTWLWRKRSLEKTIVTNGEEIQSVPNEKEADLENSLKSLNQKLASVLDECSAKDELVQNYEKKAEDALADKHKAEEEVRRLKTELNDVQQQKVAANERLGHLNSALKDCMEQLNLVRGEKELRLHDAVMQASKEFEKAHKKREESLTAENSYLSKALLVKEKLIEDLNNTKCQKEAEFQALMTRLDSVEKENAFLRYEFRTLEKELDLRNEEMEYSRRSIEASKKQHFENITKIKKLEAECQRLRTLTRKRMSGPAILATNTKSDNSGKKLSLLIDQIKDLEKENMILKECLAKKEEEIPFHRKVENFSCQEKFELPDQLSIASSRSWLVSEKEHDKFTDPPECKMIGASEMSLMDDFVEMEKLAIVAVVDAPLGASDLSCTLSDYTKELVPVGPGDWLQNVRNIILEQHDISKRSVDEILGDVKTALDSSIRPEPSKLVPISGYITWKSPTSSPSSRLVQESSNEFSRSDVDKSTVRDEFQKHLGGAGPGTALELESVQNLMLEMEKMHSVFQVEIEKLKSELNNIKSQQSIASEQNEKESKRTTEDQIENLKMINEDLDTQLTVNKAKLNDVLGKLSSVEVELDNKTHCCEELEGTCLELQLQLARLAECEETILKLGKQLKALGSAKELSVVDKVLSITDNTKSFKQRSSLRDQMLCEDDTRVKNLESPTDGQIATAKANIMENENKRANAGALVVFQNKQRGGGGRIGFLRKLLLRRKRPSSKNASIFFGK</sequence>
<evidence type="ECO:0008006" key="7">
    <source>
        <dbReference type="Google" id="ProtNLM"/>
    </source>
</evidence>